<feature type="region of interest" description="Disordered" evidence="1">
    <location>
        <begin position="92"/>
        <end position="112"/>
    </location>
</feature>
<gene>
    <name evidence="2" type="ORF">BCR38DRAFT_45907</name>
</gene>
<protein>
    <recommendedName>
        <fullName evidence="4">NYN domain-containing protein</fullName>
    </recommendedName>
</protein>
<keyword evidence="3" id="KW-1185">Reference proteome</keyword>
<dbReference type="EMBL" id="MCFJ01000011">
    <property type="protein sequence ID" value="ORY60739.1"/>
    <property type="molecule type" value="Genomic_DNA"/>
</dbReference>
<dbReference type="RefSeq" id="XP_040712966.1">
    <property type="nucleotide sequence ID" value="XM_040862240.1"/>
</dbReference>
<dbReference type="AlphaFoldDB" id="A0A1Y2DNI8"/>
<name>A0A1Y2DNI8_9PEZI</name>
<dbReference type="OrthoDB" id="5590473at2759"/>
<feature type="region of interest" description="Disordered" evidence="1">
    <location>
        <begin position="55"/>
        <end position="76"/>
    </location>
</feature>
<dbReference type="Proteomes" id="UP000193689">
    <property type="component" value="Unassembled WGS sequence"/>
</dbReference>
<sequence length="604" mass="67490">MPLEASNLLSISRLELQPASYYPTQSTQVGYMLDNMDSMEIRGLAGSRLCQLALPQRPGPNGSRVVRKRPSSPRLGDFTDVKVKLFGYQKTSEKQELSDRSSDTWFPDTTNDSLSISSSPIASLTLSSADSRSTRNLTPESSPPTPCRGPSLGDNLRNIGKALPVYDDVPATTQLAYDEVKSQLISFLGEDHVMTIPTRGKLESKTVPAPDEVQAMTLPAFSKFKSRTVPAHDGVLPVYNKVHSKITPVCEEVEFTNPRSYPEAKVNTVPAYHGAGSRQHEEVAYDLLKQAIQGGLQSATSQFYQNSPYPSPPLKKTSDHPTSTWSNIYQNPLLVEPSSIPLVTPITPPLVLKQQKLCQLNKKLKSLPSTGPKDVHIFVDMSNIFISFQNLAKAKRGMRPSARAPFLPLSFEHLSHILERGRHSVTRKLAGSVKYSWHKSSPPIYIQEAQVLNYDVNLFVRVPQATEASKTKTWKTNVPVAQHHWITTSDDESAESHERDENYRLAEQGVDEHLHFGMTKVVLRNQTPGVIVLATGDARPAEFSEGFAIHALEALQRGWQVELVSWRQSMSAEWKKTPFSDIYAYQFRIIELDPFFDELHADWD</sequence>
<accession>A0A1Y2DNI8</accession>
<dbReference type="STRING" id="1141098.A0A1Y2DNI8"/>
<organism evidence="2 3">
    <name type="scientific">Pseudomassariella vexata</name>
    <dbReference type="NCBI Taxonomy" id="1141098"/>
    <lineage>
        <taxon>Eukaryota</taxon>
        <taxon>Fungi</taxon>
        <taxon>Dikarya</taxon>
        <taxon>Ascomycota</taxon>
        <taxon>Pezizomycotina</taxon>
        <taxon>Sordariomycetes</taxon>
        <taxon>Xylariomycetidae</taxon>
        <taxon>Amphisphaeriales</taxon>
        <taxon>Pseudomassariaceae</taxon>
        <taxon>Pseudomassariella</taxon>
    </lineage>
</organism>
<dbReference type="InParanoid" id="A0A1Y2DNI8"/>
<feature type="compositionally biased region" description="Basic and acidic residues" evidence="1">
    <location>
        <begin position="92"/>
        <end position="102"/>
    </location>
</feature>
<dbReference type="GeneID" id="63778452"/>
<evidence type="ECO:0000313" key="2">
    <source>
        <dbReference type="EMBL" id="ORY60739.1"/>
    </source>
</evidence>
<evidence type="ECO:0000313" key="3">
    <source>
        <dbReference type="Proteomes" id="UP000193689"/>
    </source>
</evidence>
<reference evidence="2 3" key="1">
    <citation type="submission" date="2016-07" db="EMBL/GenBank/DDBJ databases">
        <title>Pervasive Adenine N6-methylation of Active Genes in Fungi.</title>
        <authorList>
            <consortium name="DOE Joint Genome Institute"/>
            <person name="Mondo S.J."/>
            <person name="Dannebaum R.O."/>
            <person name="Kuo R.C."/>
            <person name="Labutti K."/>
            <person name="Haridas S."/>
            <person name="Kuo A."/>
            <person name="Salamov A."/>
            <person name="Ahrendt S.R."/>
            <person name="Lipzen A."/>
            <person name="Sullivan W."/>
            <person name="Andreopoulos W.B."/>
            <person name="Clum A."/>
            <person name="Lindquist E."/>
            <person name="Daum C."/>
            <person name="Ramamoorthy G.K."/>
            <person name="Gryganskyi A."/>
            <person name="Culley D."/>
            <person name="Magnuson J.K."/>
            <person name="James T.Y."/>
            <person name="O'Malley M.A."/>
            <person name="Stajich J.E."/>
            <person name="Spatafora J.W."/>
            <person name="Visel A."/>
            <person name="Grigoriev I.V."/>
        </authorList>
    </citation>
    <scope>NUCLEOTIDE SEQUENCE [LARGE SCALE GENOMIC DNA]</scope>
    <source>
        <strain evidence="2 3">CBS 129021</strain>
    </source>
</reference>
<feature type="region of interest" description="Disordered" evidence="1">
    <location>
        <begin position="125"/>
        <end position="153"/>
    </location>
</feature>
<feature type="compositionally biased region" description="Polar residues" evidence="1">
    <location>
        <begin position="130"/>
        <end position="140"/>
    </location>
</feature>
<proteinExistence type="predicted"/>
<evidence type="ECO:0008006" key="4">
    <source>
        <dbReference type="Google" id="ProtNLM"/>
    </source>
</evidence>
<evidence type="ECO:0000256" key="1">
    <source>
        <dbReference type="SAM" id="MobiDB-lite"/>
    </source>
</evidence>
<comment type="caution">
    <text evidence="2">The sequence shown here is derived from an EMBL/GenBank/DDBJ whole genome shotgun (WGS) entry which is preliminary data.</text>
</comment>
<dbReference type="Gene3D" id="3.40.50.1010">
    <property type="entry name" value="5'-nuclease"/>
    <property type="match status" value="1"/>
</dbReference>
<feature type="compositionally biased region" description="Polar residues" evidence="1">
    <location>
        <begin position="103"/>
        <end position="112"/>
    </location>
</feature>
<dbReference type="CDD" id="cd18724">
    <property type="entry name" value="PIN_LabA-like"/>
    <property type="match status" value="1"/>
</dbReference>